<comment type="caution">
    <text evidence="1">The sequence shown here is derived from an EMBL/GenBank/DDBJ whole genome shotgun (WGS) entry which is preliminary data.</text>
</comment>
<proteinExistence type="predicted"/>
<gene>
    <name evidence="1" type="ORF">LTR37_002645</name>
</gene>
<dbReference type="EMBL" id="JAUTXU010000014">
    <property type="protein sequence ID" value="KAK3722212.1"/>
    <property type="molecule type" value="Genomic_DNA"/>
</dbReference>
<dbReference type="Proteomes" id="UP001281147">
    <property type="component" value="Unassembled WGS sequence"/>
</dbReference>
<protein>
    <submittedName>
        <fullName evidence="1">Uncharacterized protein</fullName>
    </submittedName>
</protein>
<reference evidence="1" key="1">
    <citation type="submission" date="2023-07" db="EMBL/GenBank/DDBJ databases">
        <title>Black Yeasts Isolated from many extreme environments.</title>
        <authorList>
            <person name="Coleine C."/>
            <person name="Stajich J.E."/>
            <person name="Selbmann L."/>
        </authorList>
    </citation>
    <scope>NUCLEOTIDE SEQUENCE</scope>
    <source>
        <strain evidence="1">CCFEE 5714</strain>
    </source>
</reference>
<sequence>MEAGQVKESGEHEEATSTSHDVAIRHSAPPRPMRPLEDSRQSSLSSNLQNASRPAANEVWAGAISRLQTQVSLNTSMLESHRQKVYDIEGALHRLNYDLGNVMTTLQEVRAELRTKTAAGRPRQDSEDLEVLAGQVQAVTNKANEVDALKLQIELLRNRMKRWEEQGSPSAPGVRSATASSNRESSFHEGQQPSQPLAVSHLQPRSARFQPLPSMRTSPMTSPMDTRPIPQSGHYVPPTEEAPSGSSYHRPSEARQYSVESPANMQTPSTGSFRPGEPLPPPSALSGWRPADTMSHPSGLPPPPPPPGPARPPTIKTEPHAAGWAAVNAAQAHKRAFEDSRHSPYGSPVTGSPKRPKLAPIMPRSAYGDEPAYVPSSVIQSAATSSSFGAHGRRPSDGLQSQAHTLPTPASANTPGHRFIVSTQSADSQDSWRPDSERLIQIHQQYGQHVPNQGRRGGKVSRSRTRAGRGGRGGSAAPYDAEQLSISERETPSWTGSQPSSTGYHNLLHHQQYSPEQVQYAGLSSQAAAPSDREGEFPATPLAVQGPYDPFTSGHPESSGGQPTSAGKKSRTKPIRNAEGVLIRKDGRPDMRSVSSANNLRKVHAKKEAERAEMEGRTPTSARSLAPADSPSEGEDAMHSGSPGTPAGVGDSEGDVQDTQLRHRELMSRIFPQGVEMTSQSAAERFFPRHDHQDAPHTGMKVEPESGLQPPGTSPEKDGGRHQMTDVVMREMSDAPANDHERCEQPEAAVLPSVEEARAEQEMS</sequence>
<keyword evidence="2" id="KW-1185">Reference proteome</keyword>
<evidence type="ECO:0000313" key="1">
    <source>
        <dbReference type="EMBL" id="KAK3722212.1"/>
    </source>
</evidence>
<accession>A0ACC3NT60</accession>
<name>A0ACC3NT60_9PEZI</name>
<evidence type="ECO:0000313" key="2">
    <source>
        <dbReference type="Proteomes" id="UP001281147"/>
    </source>
</evidence>
<organism evidence="1 2">
    <name type="scientific">Vermiconidia calcicola</name>
    <dbReference type="NCBI Taxonomy" id="1690605"/>
    <lineage>
        <taxon>Eukaryota</taxon>
        <taxon>Fungi</taxon>
        <taxon>Dikarya</taxon>
        <taxon>Ascomycota</taxon>
        <taxon>Pezizomycotina</taxon>
        <taxon>Dothideomycetes</taxon>
        <taxon>Dothideomycetidae</taxon>
        <taxon>Mycosphaerellales</taxon>
        <taxon>Extremaceae</taxon>
        <taxon>Vermiconidia</taxon>
    </lineage>
</organism>